<evidence type="ECO:0000256" key="3">
    <source>
        <dbReference type="ARBA" id="ARBA00023163"/>
    </source>
</evidence>
<protein>
    <submittedName>
        <fullName evidence="5">Regulatory protein, luxR family</fullName>
    </submittedName>
</protein>
<dbReference type="PANTHER" id="PTHR44688">
    <property type="entry name" value="DNA-BINDING TRANSCRIPTIONAL ACTIVATOR DEVR_DOSR"/>
    <property type="match status" value="1"/>
</dbReference>
<dbReference type="InterPro" id="IPR036388">
    <property type="entry name" value="WH-like_DNA-bd_sf"/>
</dbReference>
<keyword evidence="1" id="KW-0805">Transcription regulation</keyword>
<name>A0A1M5KFV5_9FLAO</name>
<dbReference type="PROSITE" id="PS00622">
    <property type="entry name" value="HTH_LUXR_1"/>
    <property type="match status" value="1"/>
</dbReference>
<dbReference type="STRING" id="468056.SAMN05443549_104279"/>
<keyword evidence="2" id="KW-0238">DNA-binding</keyword>
<dbReference type="Gene3D" id="1.10.10.10">
    <property type="entry name" value="Winged helix-like DNA-binding domain superfamily/Winged helix DNA-binding domain"/>
    <property type="match status" value="1"/>
</dbReference>
<dbReference type="PANTHER" id="PTHR44688:SF16">
    <property type="entry name" value="DNA-BINDING TRANSCRIPTIONAL ACTIVATOR DEVR_DOSR"/>
    <property type="match status" value="1"/>
</dbReference>
<accession>A0A1M5KFV5</accession>
<dbReference type="CDD" id="cd06170">
    <property type="entry name" value="LuxR_C_like"/>
    <property type="match status" value="1"/>
</dbReference>
<evidence type="ECO:0000259" key="4">
    <source>
        <dbReference type="PROSITE" id="PS50043"/>
    </source>
</evidence>
<sequence length="242" mass="27699">MKTNLTTREIICTSRQQLFTLENKIHKGDFSLETIGDYLPGNILVIDLTKVATIYMNNCGCNILKHNVEELAELGPGYFNHFFVPDEINKIVASYYVMQKNQEKERILNFVHRVKALDETSYKWYFASAKLLYTPGQLVSDKIILSVNEVNSLGTVAKKINSVLEESDWMKKNFAKYCRLTPKEKEIISLLVLGNNNAAISDTLFITKLTINTHRRNIKQKLEIKTFSELYKFATAFGLSPS</sequence>
<keyword evidence="6" id="KW-1185">Reference proteome</keyword>
<dbReference type="EMBL" id="FQWB01000004">
    <property type="protein sequence ID" value="SHG51063.1"/>
    <property type="molecule type" value="Genomic_DNA"/>
</dbReference>
<feature type="domain" description="HTH luxR-type" evidence="4">
    <location>
        <begin position="173"/>
        <end position="238"/>
    </location>
</feature>
<dbReference type="InterPro" id="IPR000792">
    <property type="entry name" value="Tscrpt_reg_LuxR_C"/>
</dbReference>
<evidence type="ECO:0000256" key="2">
    <source>
        <dbReference type="ARBA" id="ARBA00023125"/>
    </source>
</evidence>
<dbReference type="AlphaFoldDB" id="A0A1M5KFV5"/>
<dbReference type="SMART" id="SM00421">
    <property type="entry name" value="HTH_LUXR"/>
    <property type="match status" value="1"/>
</dbReference>
<dbReference type="GO" id="GO:0003677">
    <property type="term" value="F:DNA binding"/>
    <property type="evidence" value="ECO:0007669"/>
    <property type="project" value="UniProtKB-KW"/>
</dbReference>
<dbReference type="PRINTS" id="PR00038">
    <property type="entry name" value="HTHLUXR"/>
</dbReference>
<dbReference type="PROSITE" id="PS50043">
    <property type="entry name" value="HTH_LUXR_2"/>
    <property type="match status" value="1"/>
</dbReference>
<dbReference type="RefSeq" id="WP_084546153.1">
    <property type="nucleotide sequence ID" value="NZ_FQWB01000004.1"/>
</dbReference>
<dbReference type="InterPro" id="IPR016032">
    <property type="entry name" value="Sig_transdc_resp-reg_C-effctor"/>
</dbReference>
<dbReference type="OrthoDB" id="965844at2"/>
<dbReference type="SUPFAM" id="SSF46894">
    <property type="entry name" value="C-terminal effector domain of the bipartite response regulators"/>
    <property type="match status" value="1"/>
</dbReference>
<evidence type="ECO:0000313" key="6">
    <source>
        <dbReference type="Proteomes" id="UP000184516"/>
    </source>
</evidence>
<evidence type="ECO:0000313" key="5">
    <source>
        <dbReference type="EMBL" id="SHG51063.1"/>
    </source>
</evidence>
<dbReference type="GO" id="GO:0006355">
    <property type="term" value="P:regulation of DNA-templated transcription"/>
    <property type="evidence" value="ECO:0007669"/>
    <property type="project" value="InterPro"/>
</dbReference>
<gene>
    <name evidence="5" type="ORF">SAMN05443549_104279</name>
</gene>
<organism evidence="5 6">
    <name type="scientific">Flavobacterium fluvii</name>
    <dbReference type="NCBI Taxonomy" id="468056"/>
    <lineage>
        <taxon>Bacteria</taxon>
        <taxon>Pseudomonadati</taxon>
        <taxon>Bacteroidota</taxon>
        <taxon>Flavobacteriia</taxon>
        <taxon>Flavobacteriales</taxon>
        <taxon>Flavobacteriaceae</taxon>
        <taxon>Flavobacterium</taxon>
    </lineage>
</organism>
<dbReference type="Proteomes" id="UP000184516">
    <property type="component" value="Unassembled WGS sequence"/>
</dbReference>
<proteinExistence type="predicted"/>
<reference evidence="6" key="1">
    <citation type="submission" date="2016-11" db="EMBL/GenBank/DDBJ databases">
        <authorList>
            <person name="Varghese N."/>
            <person name="Submissions S."/>
        </authorList>
    </citation>
    <scope>NUCLEOTIDE SEQUENCE [LARGE SCALE GENOMIC DNA]</scope>
    <source>
        <strain evidence="6">DSM 19978</strain>
    </source>
</reference>
<keyword evidence="3" id="KW-0804">Transcription</keyword>
<evidence type="ECO:0000256" key="1">
    <source>
        <dbReference type="ARBA" id="ARBA00023015"/>
    </source>
</evidence>
<dbReference type="Pfam" id="PF00196">
    <property type="entry name" value="GerE"/>
    <property type="match status" value="1"/>
</dbReference>